<evidence type="ECO:0000313" key="3">
    <source>
        <dbReference type="EMBL" id="OAO96012.1"/>
    </source>
</evidence>
<accession>A0A178UT17</accession>
<dbReference type="PANTHER" id="PTHR26312:SF227">
    <property type="entry name" value="TETRATRICOPEPTIDE REPEAT (TPR)-LIKE SUPERFAMILY PROTEIN"/>
    <property type="match status" value="1"/>
</dbReference>
<protein>
    <submittedName>
        <fullName evidence="3">Uncharacterized protein</fullName>
    </submittedName>
</protein>
<dbReference type="PANTHER" id="PTHR26312">
    <property type="entry name" value="TETRATRICOPEPTIDE REPEAT PROTEIN 5"/>
    <property type="match status" value="1"/>
</dbReference>
<feature type="compositionally biased region" description="Basic and acidic residues" evidence="1">
    <location>
        <begin position="263"/>
        <end position="274"/>
    </location>
</feature>
<dbReference type="EMBL" id="LUHQ01000005">
    <property type="protein sequence ID" value="OAO96012.1"/>
    <property type="molecule type" value="Genomic_DNA"/>
</dbReference>
<feature type="compositionally biased region" description="Gly residues" evidence="1">
    <location>
        <begin position="128"/>
        <end position="146"/>
    </location>
</feature>
<dbReference type="OMA" id="CEESALI"/>
<feature type="region of interest" description="Disordered" evidence="1">
    <location>
        <begin position="46"/>
        <end position="79"/>
    </location>
</feature>
<dbReference type="AlphaFoldDB" id="A0A178UT17"/>
<evidence type="ECO:0000256" key="1">
    <source>
        <dbReference type="SAM" id="MobiDB-lite"/>
    </source>
</evidence>
<dbReference type="GeneID" id="832142"/>
<evidence type="ECO:0000313" key="4">
    <source>
        <dbReference type="Proteomes" id="UP000078284"/>
    </source>
</evidence>
<dbReference type="Araport" id="AT5G20190"/>
<feature type="region of interest" description="Disordered" evidence="1">
    <location>
        <begin position="128"/>
        <end position="155"/>
    </location>
</feature>
<feature type="region of interest" description="Disordered" evidence="1">
    <location>
        <begin position="256"/>
        <end position="290"/>
    </location>
</feature>
<name>A0A178UT17_ARATH</name>
<feature type="compositionally biased region" description="Low complexity" evidence="1">
    <location>
        <begin position="46"/>
        <end position="57"/>
    </location>
</feature>
<evidence type="ECO:0000313" key="2">
    <source>
        <dbReference type="Araport" id="AT5G20190"/>
    </source>
</evidence>
<feature type="compositionally biased region" description="Basic and acidic residues" evidence="1">
    <location>
        <begin position="58"/>
        <end position="77"/>
    </location>
</feature>
<dbReference type="ExpressionAtlas" id="A0A178UT17">
    <property type="expression patterns" value="baseline and differential"/>
</dbReference>
<reference evidence="4" key="1">
    <citation type="journal article" date="2016" name="Proc. Natl. Acad. Sci. U.S.A.">
        <title>Chromosome-level assembly of Arabidopsis thaliana Ler reveals the extent of translocation and inversion polymorphisms.</title>
        <authorList>
            <person name="Zapata L."/>
            <person name="Ding J."/>
            <person name="Willing E.M."/>
            <person name="Hartwig B."/>
            <person name="Bezdan D."/>
            <person name="Jiao W.B."/>
            <person name="Patel V."/>
            <person name="Velikkakam James G."/>
            <person name="Koornneef M."/>
            <person name="Ossowski S."/>
            <person name="Schneeberger K."/>
        </authorList>
    </citation>
    <scope>NUCLEOTIDE SEQUENCE [LARGE SCALE GENOMIC DNA]</scope>
    <source>
        <strain evidence="4">cv. Landsberg erecta</strain>
    </source>
</reference>
<proteinExistence type="predicted"/>
<dbReference type="SUPFAM" id="SSF48452">
    <property type="entry name" value="TPR-like"/>
    <property type="match status" value="1"/>
</dbReference>
<dbReference type="SMR" id="A0A178UT17"/>
<comment type="caution">
    <text evidence="3">The sequence shown here is derived from an EMBL/GenBank/DDBJ whole genome shotgun (WGS) entry which is preliminary data.</text>
</comment>
<gene>
    <name evidence="2" type="ordered locus">At5g20190</name>
    <name evidence="3" type="ordered locus">AXX17_At5g20160</name>
</gene>
<dbReference type="KEGG" id="ath:AT5G20190"/>
<organism evidence="3 4">
    <name type="scientific">Arabidopsis thaliana</name>
    <name type="common">Mouse-ear cress</name>
    <dbReference type="NCBI Taxonomy" id="3702"/>
    <lineage>
        <taxon>Eukaryota</taxon>
        <taxon>Viridiplantae</taxon>
        <taxon>Streptophyta</taxon>
        <taxon>Embryophyta</taxon>
        <taxon>Tracheophyta</taxon>
        <taxon>Spermatophyta</taxon>
        <taxon>Magnoliopsida</taxon>
        <taxon>eudicotyledons</taxon>
        <taxon>Gunneridae</taxon>
        <taxon>Pentapetalae</taxon>
        <taxon>rosids</taxon>
        <taxon>malvids</taxon>
        <taxon>Brassicales</taxon>
        <taxon>Brassicaceae</taxon>
        <taxon>Camelineae</taxon>
        <taxon>Arabidopsis</taxon>
    </lineage>
</organism>
<dbReference type="Proteomes" id="UP000078284">
    <property type="component" value="Chromosome 5"/>
</dbReference>
<dbReference type="Gene3D" id="1.25.40.10">
    <property type="entry name" value="Tetratricopeptide repeat domain"/>
    <property type="match status" value="1"/>
</dbReference>
<sequence length="290" mass="31819">MLLRSASTPLLNSLVHVSSPRDSPIETVESVHQIQRHRSITLSASSSSCCYSPMSVHSSDDSSRRMKRTASDSDLRHLTSTKPPVSKFLSGGALMEDVDEGIGFGLIRTSSYDGISWALDEDTEVAGGGGGGMFHGGGKGRSGGRSDGGDGGDDNTDVHYRKMIEANPGNGIFLSNYAKFLKEVRKDYLKAEEYCGRAILVSPNDGNVLAMYAELVWKIHKDSSRAENYFNQAVAAAPEDCYVQASYARFLWDAEEEEEEEKEERHEEELEHQTSRMNFFTGPSPITAMS</sequence>
<dbReference type="InterPro" id="IPR011990">
    <property type="entry name" value="TPR-like_helical_dom_sf"/>
</dbReference>